<organism evidence="1 2">
    <name type="scientific">Bacteroides fragilis 3_1_12</name>
    <dbReference type="NCBI Taxonomy" id="457424"/>
    <lineage>
        <taxon>Bacteria</taxon>
        <taxon>Pseudomonadati</taxon>
        <taxon>Bacteroidota</taxon>
        <taxon>Bacteroidia</taxon>
        <taxon>Bacteroidales</taxon>
        <taxon>Bacteroidaceae</taxon>
        <taxon>Bacteroides</taxon>
    </lineage>
</organism>
<keyword evidence="2" id="KW-1185">Reference proteome</keyword>
<gene>
    <name evidence="1" type="ORF">BFAG_01913</name>
</gene>
<evidence type="ECO:0000313" key="2">
    <source>
        <dbReference type="Proteomes" id="UP000005101"/>
    </source>
</evidence>
<proteinExistence type="predicted"/>
<sequence length="81" mass="9899">MDYPYLSGKTSIRRRLCDKGIAKMQKYKERSTNKNFRLIQYLVEEQKQNKNKHIKNPLHFYMQWIYNELYTLRDSNPGPID</sequence>
<accession>A0ABN0BK38</accession>
<dbReference type="EMBL" id="EQ973213">
    <property type="protein sequence ID" value="EFR53218.1"/>
    <property type="molecule type" value="Genomic_DNA"/>
</dbReference>
<protein>
    <submittedName>
        <fullName evidence="1">Uncharacterized protein</fullName>
    </submittedName>
</protein>
<reference evidence="1 2" key="1">
    <citation type="submission" date="2008-12" db="EMBL/GenBank/DDBJ databases">
        <title>Annotation of Bacteroides fragilis strain 3_1_12.</title>
        <authorList>
            <consortium name="The Broad Institute Genome Sequencing Platform"/>
            <person name="Ward D."/>
            <person name="Young S.K."/>
            <person name="Kodira C.D."/>
            <person name="Zeng Q."/>
            <person name="Koehrsen M."/>
            <person name="Alvarado L."/>
            <person name="Berlin A."/>
            <person name="Borenstein D."/>
            <person name="Chen Z."/>
            <person name="Engels R."/>
            <person name="Freedman E."/>
            <person name="Gellesch M."/>
            <person name="Goldberg J."/>
            <person name="Griggs A."/>
            <person name="Gujja S."/>
            <person name="Heiman D."/>
            <person name="Hepburn T."/>
            <person name="Howarth C."/>
            <person name="Jen D."/>
            <person name="Larson L."/>
            <person name="Lewis B."/>
            <person name="Mehta T."/>
            <person name="Park D."/>
            <person name="Pearson M."/>
            <person name="Roberts A."/>
            <person name="Saif S."/>
            <person name="Shea T."/>
            <person name="Shenoy N."/>
            <person name="Sisk P."/>
            <person name="Stolte C."/>
            <person name="Sykes S."/>
            <person name="Walk T."/>
            <person name="White J."/>
            <person name="Yandava C."/>
            <person name="Allen-Vercoe E."/>
            <person name="Strauss J."/>
            <person name="Ambrose C."/>
            <person name="Lander E."/>
            <person name="Nusbaum C."/>
            <person name="Galagan J."/>
            <person name="Birren B."/>
        </authorList>
    </citation>
    <scope>NUCLEOTIDE SEQUENCE [LARGE SCALE GENOMIC DNA]</scope>
    <source>
        <strain evidence="1 2">3_1_12</strain>
    </source>
</reference>
<dbReference type="Proteomes" id="UP000005101">
    <property type="component" value="Unassembled WGS sequence"/>
</dbReference>
<name>A0ABN0BK38_BACFG</name>
<evidence type="ECO:0000313" key="1">
    <source>
        <dbReference type="EMBL" id="EFR53218.1"/>
    </source>
</evidence>